<dbReference type="SUPFAM" id="SSF50370">
    <property type="entry name" value="Ricin B-like lectins"/>
    <property type="match status" value="1"/>
</dbReference>
<evidence type="ECO:0000259" key="1">
    <source>
        <dbReference type="Pfam" id="PF00652"/>
    </source>
</evidence>
<dbReference type="EMBL" id="JAGFNS010000001">
    <property type="protein sequence ID" value="MBO3735905.1"/>
    <property type="molecule type" value="Genomic_DNA"/>
</dbReference>
<dbReference type="Pfam" id="PF00652">
    <property type="entry name" value="Ricin_B_lectin"/>
    <property type="match status" value="1"/>
</dbReference>
<comment type="caution">
    <text evidence="2">The sequence shown here is derived from an EMBL/GenBank/DDBJ whole genome shotgun (WGS) entry which is preliminary data.</text>
</comment>
<dbReference type="CDD" id="cd00161">
    <property type="entry name" value="beta-trefoil_Ricin-like"/>
    <property type="match status" value="1"/>
</dbReference>
<proteinExistence type="predicted"/>
<evidence type="ECO:0000313" key="3">
    <source>
        <dbReference type="Proteomes" id="UP000679690"/>
    </source>
</evidence>
<dbReference type="InterPro" id="IPR035992">
    <property type="entry name" value="Ricin_B-like_lectins"/>
</dbReference>
<sequence length="497" mass="53512">MMKLHRRAGDDRGSLPMVMMVTFVGLALSVAFLPTIVRQVVTTRSFIDRDTALNGARIGMDVVMARVAAASEKVAQGDVRGLLEDLPKCLVEGDAGVSAAGEKLAYKVTITYYSESGKKLDCPLKETPKTARLESQGFNSRSPGSRILDGTYTFAIDNSNVDGGAIRISSSTIGDLCMDGVQKSPAPGAAVVMRRCDGGSTQQFQYTKELYVRLVNSETATAAKGMCLYAGADAHKSGTGTVFQPCPSGTAIATQFQWSLDGSSVMHSAGPDRKVENLCLNLKTASKVDTPLQLGSCGASGTLNVWRFDPGVGAGMAGEETYQLVNYAQFSRCLDVTNKDTGYAYMIAWFCKQDPSGVVEWNQIWVHPIPVEPATEKDGPIVVTKDNVKYCLRSPLTGESWVTTERCPSNLSVAALPDRLIWKVRHQDKTYTKAYRIEDRAGLCLQPTDLAKATKDTTHSDGTSRVKVAACGASELQKWNAPANLSGFSPIGDVTER</sequence>
<protein>
    <submittedName>
        <fullName evidence="2">Ricin-type beta-trefoil lectin domain protein</fullName>
    </submittedName>
</protein>
<reference evidence="2 3" key="1">
    <citation type="submission" date="2021-03" db="EMBL/GenBank/DDBJ databases">
        <title>Actinoplanes flavus sp. nov., a novel actinomycete isolated from Coconut Palm rhizosphere soil.</title>
        <authorList>
            <person name="Luo X."/>
        </authorList>
    </citation>
    <scope>NUCLEOTIDE SEQUENCE [LARGE SCALE GENOMIC DNA]</scope>
    <source>
        <strain evidence="2 3">NEAU-H7</strain>
    </source>
</reference>
<organism evidence="2 3">
    <name type="scientific">Actinoplanes flavus</name>
    <dbReference type="NCBI Taxonomy" id="2820290"/>
    <lineage>
        <taxon>Bacteria</taxon>
        <taxon>Bacillati</taxon>
        <taxon>Actinomycetota</taxon>
        <taxon>Actinomycetes</taxon>
        <taxon>Micromonosporales</taxon>
        <taxon>Micromonosporaceae</taxon>
        <taxon>Actinoplanes</taxon>
    </lineage>
</organism>
<feature type="domain" description="Ricin B lectin" evidence="1">
    <location>
        <begin position="173"/>
        <end position="301"/>
    </location>
</feature>
<dbReference type="InterPro" id="IPR000772">
    <property type="entry name" value="Ricin_B_lectin"/>
</dbReference>
<accession>A0ABS3UAW3</accession>
<dbReference type="Proteomes" id="UP000679690">
    <property type="component" value="Unassembled WGS sequence"/>
</dbReference>
<dbReference type="Gene3D" id="2.80.10.50">
    <property type="match status" value="2"/>
</dbReference>
<dbReference type="PROSITE" id="PS50231">
    <property type="entry name" value="RICIN_B_LECTIN"/>
    <property type="match status" value="2"/>
</dbReference>
<dbReference type="RefSeq" id="WP_208465016.1">
    <property type="nucleotide sequence ID" value="NZ_JAGFNS010000001.1"/>
</dbReference>
<name>A0ABS3UAW3_9ACTN</name>
<gene>
    <name evidence="2" type="ORF">J5X75_00010</name>
</gene>
<evidence type="ECO:0000313" key="2">
    <source>
        <dbReference type="EMBL" id="MBO3735905.1"/>
    </source>
</evidence>
<keyword evidence="3" id="KW-1185">Reference proteome</keyword>